<keyword evidence="11" id="KW-1185">Reference proteome</keyword>
<keyword evidence="2 7" id="KW-0813">Transport</keyword>
<protein>
    <submittedName>
        <fullName evidence="10">Peptide ABC transporter permease</fullName>
    </submittedName>
</protein>
<feature type="transmembrane region" description="Helical" evidence="7">
    <location>
        <begin position="142"/>
        <end position="163"/>
    </location>
</feature>
<reference evidence="10 11" key="1">
    <citation type="submission" date="2019-10" db="EMBL/GenBank/DDBJ databases">
        <title>Whole genome shotgun sequence of Acrocarpospora macrocephala NBRC 16266.</title>
        <authorList>
            <person name="Ichikawa N."/>
            <person name="Kimura A."/>
            <person name="Kitahashi Y."/>
            <person name="Komaki H."/>
            <person name="Oguchi A."/>
        </authorList>
    </citation>
    <scope>NUCLEOTIDE SEQUENCE [LARGE SCALE GENOMIC DNA]</scope>
    <source>
        <strain evidence="10 11">NBRC 16266</strain>
    </source>
</reference>
<keyword evidence="3" id="KW-1003">Cell membrane</keyword>
<dbReference type="InterPro" id="IPR000515">
    <property type="entry name" value="MetI-like"/>
</dbReference>
<dbReference type="PANTHER" id="PTHR43386">
    <property type="entry name" value="OLIGOPEPTIDE TRANSPORT SYSTEM PERMEASE PROTEIN APPC"/>
    <property type="match status" value="1"/>
</dbReference>
<dbReference type="SUPFAM" id="SSF161098">
    <property type="entry name" value="MetI-like"/>
    <property type="match status" value="1"/>
</dbReference>
<dbReference type="PANTHER" id="PTHR43386:SF25">
    <property type="entry name" value="PEPTIDE ABC TRANSPORTER PERMEASE PROTEIN"/>
    <property type="match status" value="1"/>
</dbReference>
<proteinExistence type="inferred from homology"/>
<evidence type="ECO:0000256" key="1">
    <source>
        <dbReference type="ARBA" id="ARBA00004651"/>
    </source>
</evidence>
<dbReference type="GO" id="GO:0055085">
    <property type="term" value="P:transmembrane transport"/>
    <property type="evidence" value="ECO:0007669"/>
    <property type="project" value="InterPro"/>
</dbReference>
<dbReference type="PROSITE" id="PS50928">
    <property type="entry name" value="ABC_TM1"/>
    <property type="match status" value="1"/>
</dbReference>
<dbReference type="OrthoDB" id="6637947at2"/>
<keyword evidence="4 7" id="KW-0812">Transmembrane</keyword>
<comment type="subcellular location">
    <subcellularLocation>
        <location evidence="1 7">Cell membrane</location>
        <topology evidence="1 7">Multi-pass membrane protein</topology>
    </subcellularLocation>
</comment>
<evidence type="ECO:0000256" key="3">
    <source>
        <dbReference type="ARBA" id="ARBA00022475"/>
    </source>
</evidence>
<comment type="similarity">
    <text evidence="7">Belongs to the binding-protein-dependent transport system permease family.</text>
</comment>
<keyword evidence="5 7" id="KW-1133">Transmembrane helix</keyword>
<dbReference type="InterPro" id="IPR035906">
    <property type="entry name" value="MetI-like_sf"/>
</dbReference>
<feature type="transmembrane region" description="Helical" evidence="7">
    <location>
        <begin position="110"/>
        <end position="130"/>
    </location>
</feature>
<evidence type="ECO:0000256" key="5">
    <source>
        <dbReference type="ARBA" id="ARBA00022989"/>
    </source>
</evidence>
<evidence type="ECO:0000256" key="7">
    <source>
        <dbReference type="RuleBase" id="RU363032"/>
    </source>
</evidence>
<evidence type="ECO:0000313" key="10">
    <source>
        <dbReference type="EMBL" id="GES07139.1"/>
    </source>
</evidence>
<dbReference type="EMBL" id="BLAE01000005">
    <property type="protein sequence ID" value="GES07139.1"/>
    <property type="molecule type" value="Genomic_DNA"/>
</dbReference>
<evidence type="ECO:0000313" key="11">
    <source>
        <dbReference type="Proteomes" id="UP000331127"/>
    </source>
</evidence>
<keyword evidence="6 7" id="KW-0472">Membrane</keyword>
<evidence type="ECO:0000256" key="8">
    <source>
        <dbReference type="SAM" id="MobiDB-lite"/>
    </source>
</evidence>
<evidence type="ECO:0000256" key="4">
    <source>
        <dbReference type="ARBA" id="ARBA00022692"/>
    </source>
</evidence>
<evidence type="ECO:0000256" key="6">
    <source>
        <dbReference type="ARBA" id="ARBA00023136"/>
    </source>
</evidence>
<dbReference type="InterPro" id="IPR050366">
    <property type="entry name" value="BP-dependent_transpt_permease"/>
</dbReference>
<accession>A0A5M3WFM0</accession>
<dbReference type="Gene3D" id="1.10.3720.10">
    <property type="entry name" value="MetI-like"/>
    <property type="match status" value="1"/>
</dbReference>
<evidence type="ECO:0000259" key="9">
    <source>
        <dbReference type="PROSITE" id="PS50928"/>
    </source>
</evidence>
<sequence>MTIATTPDDMHGSRAGTPPAPGPAKQGRTRSVPARWLLRNPGLLAAVAFIAVLLGWALLPSLFTSHDPLRGLASQANQAPSWDHLFGTDRLGRDLFARVVHGTSLSLRSAALAVLVGLVAGSSIGLLAGFTGRWVDDLAMRFVDVLLSIPGLLLSLAVVTAIGFGTTNVAVAVGIGSVASFARVTRSEVLRIRGATYVEAAYASGCTRRTVLLRHVAPNVVGPVLALATLEFGTACLAVSSLSFLGFGAVPPTPEWGSLVAEGRNALATSWWLATFPGLAVVATVVAANRLARALVADPRGGER</sequence>
<comment type="caution">
    <text evidence="10">The sequence shown here is derived from an EMBL/GenBank/DDBJ whole genome shotgun (WGS) entry which is preliminary data.</text>
</comment>
<feature type="transmembrane region" description="Helical" evidence="7">
    <location>
        <begin position="36"/>
        <end position="59"/>
    </location>
</feature>
<dbReference type="GO" id="GO:0005886">
    <property type="term" value="C:plasma membrane"/>
    <property type="evidence" value="ECO:0007669"/>
    <property type="project" value="UniProtKB-SubCell"/>
</dbReference>
<dbReference type="CDD" id="cd06261">
    <property type="entry name" value="TM_PBP2"/>
    <property type="match status" value="1"/>
</dbReference>
<gene>
    <name evidence="10" type="ORF">Amac_007340</name>
</gene>
<organism evidence="10 11">
    <name type="scientific">Acrocarpospora macrocephala</name>
    <dbReference type="NCBI Taxonomy" id="150177"/>
    <lineage>
        <taxon>Bacteria</taxon>
        <taxon>Bacillati</taxon>
        <taxon>Actinomycetota</taxon>
        <taxon>Actinomycetes</taxon>
        <taxon>Streptosporangiales</taxon>
        <taxon>Streptosporangiaceae</taxon>
        <taxon>Acrocarpospora</taxon>
    </lineage>
</organism>
<feature type="domain" description="ABC transmembrane type-1" evidence="9">
    <location>
        <begin position="103"/>
        <end position="292"/>
    </location>
</feature>
<dbReference type="Proteomes" id="UP000331127">
    <property type="component" value="Unassembled WGS sequence"/>
</dbReference>
<dbReference type="RefSeq" id="WP_155352854.1">
    <property type="nucleotide sequence ID" value="NZ_BAAAHL010000077.1"/>
</dbReference>
<dbReference type="AlphaFoldDB" id="A0A5M3WFM0"/>
<name>A0A5M3WFM0_9ACTN</name>
<dbReference type="Pfam" id="PF00528">
    <property type="entry name" value="BPD_transp_1"/>
    <property type="match status" value="1"/>
</dbReference>
<feature type="transmembrane region" description="Helical" evidence="7">
    <location>
        <begin position="270"/>
        <end position="292"/>
    </location>
</feature>
<feature type="region of interest" description="Disordered" evidence="8">
    <location>
        <begin position="1"/>
        <end position="28"/>
    </location>
</feature>
<evidence type="ECO:0000256" key="2">
    <source>
        <dbReference type="ARBA" id="ARBA00022448"/>
    </source>
</evidence>